<evidence type="ECO:0000313" key="1">
    <source>
        <dbReference type="EMBL" id="KAL0159805.1"/>
    </source>
</evidence>
<protein>
    <submittedName>
        <fullName evidence="1">Uncharacterized protein</fullName>
    </submittedName>
</protein>
<evidence type="ECO:0000313" key="2">
    <source>
        <dbReference type="Proteomes" id="UP001529510"/>
    </source>
</evidence>
<proteinExistence type="predicted"/>
<dbReference type="EMBL" id="JAMKFB020000022">
    <property type="protein sequence ID" value="KAL0159805.1"/>
    <property type="molecule type" value="Genomic_DNA"/>
</dbReference>
<comment type="caution">
    <text evidence="1">The sequence shown here is derived from an EMBL/GenBank/DDBJ whole genome shotgun (WGS) entry which is preliminary data.</text>
</comment>
<keyword evidence="2" id="KW-1185">Reference proteome</keyword>
<accession>A0ABD0NE92</accession>
<organism evidence="1 2">
    <name type="scientific">Cirrhinus mrigala</name>
    <name type="common">Mrigala</name>
    <dbReference type="NCBI Taxonomy" id="683832"/>
    <lineage>
        <taxon>Eukaryota</taxon>
        <taxon>Metazoa</taxon>
        <taxon>Chordata</taxon>
        <taxon>Craniata</taxon>
        <taxon>Vertebrata</taxon>
        <taxon>Euteleostomi</taxon>
        <taxon>Actinopterygii</taxon>
        <taxon>Neopterygii</taxon>
        <taxon>Teleostei</taxon>
        <taxon>Ostariophysi</taxon>
        <taxon>Cypriniformes</taxon>
        <taxon>Cyprinidae</taxon>
        <taxon>Labeoninae</taxon>
        <taxon>Labeonini</taxon>
        <taxon>Cirrhinus</taxon>
    </lineage>
</organism>
<gene>
    <name evidence="1" type="ORF">M9458_043530</name>
</gene>
<feature type="non-terminal residue" evidence="1">
    <location>
        <position position="70"/>
    </location>
</feature>
<dbReference type="AlphaFoldDB" id="A0ABD0NE92"/>
<sequence>MKIKVKKFGSLSIKKGVPQINSYVGAKPISQLGEQPLKSLGRLYTIDLSEKLAWEQFSVALAEVMEGAGR</sequence>
<name>A0ABD0NE92_CIRMR</name>
<reference evidence="1 2" key="1">
    <citation type="submission" date="2024-05" db="EMBL/GenBank/DDBJ databases">
        <title>Genome sequencing and assembly of Indian major carp, Cirrhinus mrigala (Hamilton, 1822).</title>
        <authorList>
            <person name="Mohindra V."/>
            <person name="Chowdhury L.M."/>
            <person name="Lal K."/>
            <person name="Jena J.K."/>
        </authorList>
    </citation>
    <scope>NUCLEOTIDE SEQUENCE [LARGE SCALE GENOMIC DNA]</scope>
    <source>
        <strain evidence="1">CM1030</strain>
        <tissue evidence="1">Blood</tissue>
    </source>
</reference>
<dbReference type="Proteomes" id="UP001529510">
    <property type="component" value="Unassembled WGS sequence"/>
</dbReference>